<proteinExistence type="predicted"/>
<gene>
    <name evidence="7" type="ORF">EL18_01674</name>
</gene>
<evidence type="ECO:0000313" key="8">
    <source>
        <dbReference type="Proteomes" id="UP000053675"/>
    </source>
</evidence>
<dbReference type="PANTHER" id="PTHR47870:SF1">
    <property type="entry name" value="CYTOCHROME C-TYPE BIOGENESIS PROTEIN CCMH"/>
    <property type="match status" value="1"/>
</dbReference>
<evidence type="ECO:0000256" key="2">
    <source>
        <dbReference type="ARBA" id="ARBA00022737"/>
    </source>
</evidence>
<dbReference type="Gene3D" id="1.25.40.10">
    <property type="entry name" value="Tetratricopeptide repeat domain"/>
    <property type="match status" value="2"/>
</dbReference>
<dbReference type="PROSITE" id="PS50005">
    <property type="entry name" value="TPR"/>
    <property type="match status" value="1"/>
</dbReference>
<dbReference type="Proteomes" id="UP000053675">
    <property type="component" value="Unassembled WGS sequence"/>
</dbReference>
<dbReference type="InterPro" id="IPR017560">
    <property type="entry name" value="Cyt_c_biogenesis_CcmI"/>
</dbReference>
<dbReference type="InterPro" id="IPR056413">
    <property type="entry name" value="TPR_CcmH_CycH"/>
</dbReference>
<evidence type="ECO:0000256" key="1">
    <source>
        <dbReference type="ARBA" id="ARBA00004196"/>
    </source>
</evidence>
<reference evidence="7 8" key="1">
    <citation type="submission" date="2014-05" db="EMBL/GenBank/DDBJ databases">
        <title>Draft Genome Sequence of Nitratireductor basaltis Strain UMTGB225, A Marine Bacterium Isolated from Green Barrel Tunicate.</title>
        <authorList>
            <person name="Gan H.Y."/>
        </authorList>
    </citation>
    <scope>NUCLEOTIDE SEQUENCE [LARGE SCALE GENOMIC DNA]</scope>
    <source>
        <strain evidence="7 8">UMTGB225</strain>
    </source>
</reference>
<dbReference type="AlphaFoldDB" id="A0A084UCF0"/>
<feature type="repeat" description="TPR" evidence="5">
    <location>
        <begin position="154"/>
        <end position="187"/>
    </location>
</feature>
<organism evidence="7 8">
    <name type="scientific">Nitratireductor basaltis</name>
    <dbReference type="NCBI Taxonomy" id="472175"/>
    <lineage>
        <taxon>Bacteria</taxon>
        <taxon>Pseudomonadati</taxon>
        <taxon>Pseudomonadota</taxon>
        <taxon>Alphaproteobacteria</taxon>
        <taxon>Hyphomicrobiales</taxon>
        <taxon>Phyllobacteriaceae</taxon>
        <taxon>Nitratireductor</taxon>
    </lineage>
</organism>
<comment type="caution">
    <text evidence="7">The sequence shown here is derived from an EMBL/GenBank/DDBJ whole genome shotgun (WGS) entry which is preliminary data.</text>
</comment>
<dbReference type="SUPFAM" id="SSF48452">
    <property type="entry name" value="TPR-like"/>
    <property type="match status" value="1"/>
</dbReference>
<dbReference type="PANTHER" id="PTHR47870">
    <property type="entry name" value="CYTOCHROME C-TYPE BIOGENESIS PROTEIN CCMH"/>
    <property type="match status" value="1"/>
</dbReference>
<evidence type="ECO:0000256" key="4">
    <source>
        <dbReference type="ARBA" id="ARBA00022803"/>
    </source>
</evidence>
<dbReference type="InterPro" id="IPR011990">
    <property type="entry name" value="TPR-like_helical_dom_sf"/>
</dbReference>
<dbReference type="GO" id="GO:0017004">
    <property type="term" value="P:cytochrome complex assembly"/>
    <property type="evidence" value="ECO:0007669"/>
    <property type="project" value="UniProtKB-KW"/>
</dbReference>
<keyword evidence="2" id="KW-0677">Repeat</keyword>
<dbReference type="InterPro" id="IPR019734">
    <property type="entry name" value="TPR_rpt"/>
</dbReference>
<protein>
    <submittedName>
        <fullName evidence="7">Cytochrome c-type biogenesis protein</fullName>
    </submittedName>
</protein>
<name>A0A084UCF0_9HYPH</name>
<feature type="domain" description="Cytochrome c-type biogenesis protein H TPR" evidence="6">
    <location>
        <begin position="124"/>
        <end position="260"/>
    </location>
</feature>
<comment type="subcellular location">
    <subcellularLocation>
        <location evidence="1">Cell envelope</location>
    </subcellularLocation>
</comment>
<evidence type="ECO:0000259" key="6">
    <source>
        <dbReference type="Pfam" id="PF23914"/>
    </source>
</evidence>
<dbReference type="PATRIC" id="fig|472175.3.peg.1681"/>
<dbReference type="NCBIfam" id="TIGR03142">
    <property type="entry name" value="cytochro_ccmI"/>
    <property type="match status" value="1"/>
</dbReference>
<dbReference type="EMBL" id="JMQM01000001">
    <property type="protein sequence ID" value="KFB10636.1"/>
    <property type="molecule type" value="Genomic_DNA"/>
</dbReference>
<sequence>MFWTITALITLLAALAVMRPFLRAQTHETRHGEHALEVYRDQLEELERDVQSGLISRDEAMEARAELGRRILQVDDEGTSAGTRLGKDRIARAVAIAAVLFVPVASWGIYGVLGSPEVPAQPLSARQDADPSQASIQELVARAEAQLAQRPDDVRGWQALAPIYARLGRFGDAANAYRRILALEGEDATIYALLGEALVGGAQGVVQAEAEKAFSAALELDPENPRARFYLALALAQEGREEEAGQRLQALSEDLPADSPWLAAARSAMAGLTPGGAQPEAGPLRANAEQQAMIESMVSGLDQRLRENPEDPEGWQRLLRSLSVLGRKEAAQDALDRAIAALGPDSKDAQSIRDYAETLPIFGEE</sequence>
<dbReference type="SMART" id="SM00028">
    <property type="entry name" value="TPR"/>
    <property type="match status" value="3"/>
</dbReference>
<dbReference type="eggNOG" id="COG4235">
    <property type="taxonomic scope" value="Bacteria"/>
</dbReference>
<evidence type="ECO:0000256" key="3">
    <source>
        <dbReference type="ARBA" id="ARBA00022748"/>
    </source>
</evidence>
<keyword evidence="3" id="KW-0201">Cytochrome c-type biogenesis</keyword>
<keyword evidence="4 5" id="KW-0802">TPR repeat</keyword>
<dbReference type="InterPro" id="IPR051263">
    <property type="entry name" value="C-type_cytochrome_biogenesis"/>
</dbReference>
<accession>A0A084UCF0</accession>
<dbReference type="GO" id="GO:0005886">
    <property type="term" value="C:plasma membrane"/>
    <property type="evidence" value="ECO:0007669"/>
    <property type="project" value="TreeGrafter"/>
</dbReference>
<evidence type="ECO:0000256" key="5">
    <source>
        <dbReference type="PROSITE-ProRule" id="PRU00339"/>
    </source>
</evidence>
<dbReference type="Pfam" id="PF23914">
    <property type="entry name" value="TPR_CcmH_CycH"/>
    <property type="match status" value="1"/>
</dbReference>
<evidence type="ECO:0000313" key="7">
    <source>
        <dbReference type="EMBL" id="KFB10636.1"/>
    </source>
</evidence>
<dbReference type="GO" id="GO:0030313">
    <property type="term" value="C:cell envelope"/>
    <property type="evidence" value="ECO:0007669"/>
    <property type="project" value="UniProtKB-SubCell"/>
</dbReference>
<dbReference type="STRING" id="472175.EL18_01674"/>
<keyword evidence="8" id="KW-1185">Reference proteome</keyword>